<feature type="domain" description="Phosphoribosyltransferase" evidence="1">
    <location>
        <begin position="54"/>
        <end position="190"/>
    </location>
</feature>
<keyword evidence="3" id="KW-1185">Reference proteome</keyword>
<dbReference type="RefSeq" id="WP_275632501.1">
    <property type="nucleotide sequence ID" value="NZ_JARGYD010000003.1"/>
</dbReference>
<dbReference type="InterPro" id="IPR000836">
    <property type="entry name" value="PRTase_dom"/>
</dbReference>
<name>A0ABV7GZ38_9RHOB</name>
<reference evidence="3" key="1">
    <citation type="journal article" date="2019" name="Int. J. Syst. Evol. Microbiol.">
        <title>The Global Catalogue of Microorganisms (GCM) 10K type strain sequencing project: providing services to taxonomists for standard genome sequencing and annotation.</title>
        <authorList>
            <consortium name="The Broad Institute Genomics Platform"/>
            <consortium name="The Broad Institute Genome Sequencing Center for Infectious Disease"/>
            <person name="Wu L."/>
            <person name="Ma J."/>
        </authorList>
    </citation>
    <scope>NUCLEOTIDE SEQUENCE [LARGE SCALE GENOMIC DNA]</scope>
    <source>
        <strain evidence="3">KCTC 52366</strain>
    </source>
</reference>
<dbReference type="Pfam" id="PF00156">
    <property type="entry name" value="Pribosyltran"/>
    <property type="match status" value="1"/>
</dbReference>
<comment type="caution">
    <text evidence="2">The sequence shown here is derived from an EMBL/GenBank/DDBJ whole genome shotgun (WGS) entry which is preliminary data.</text>
</comment>
<evidence type="ECO:0000259" key="1">
    <source>
        <dbReference type="Pfam" id="PF00156"/>
    </source>
</evidence>
<keyword evidence="2" id="KW-0808">Transferase</keyword>
<dbReference type="Proteomes" id="UP001595632">
    <property type="component" value="Unassembled WGS sequence"/>
</dbReference>
<dbReference type="EMBL" id="JBHRTB010000010">
    <property type="protein sequence ID" value="MFC3145546.1"/>
    <property type="molecule type" value="Genomic_DNA"/>
</dbReference>
<dbReference type="CDD" id="cd06223">
    <property type="entry name" value="PRTases_typeI"/>
    <property type="match status" value="1"/>
</dbReference>
<evidence type="ECO:0000313" key="2">
    <source>
        <dbReference type="EMBL" id="MFC3145546.1"/>
    </source>
</evidence>
<keyword evidence="2" id="KW-0328">Glycosyltransferase</keyword>
<sequence>MRLDVWQALHEDLQPGVQPDQETFAVSFGDTQILLPIRVLPEGDRAVVSLILNQASFAVLDLLADRLAEAVAPHAPEVVIAVPTLGLPLAEAVARRLGHARLVPLGYSRKFWYDEALSLPLSSITTPGGGKRLYMDPHMLPLLQDKRVLVVDDVLSSGASMGTVLKLLRLAEVDPVAIGAAMLQGTRWEDAVDRPVVGAFRTPILTRTADGWSPESIV</sequence>
<proteinExistence type="predicted"/>
<dbReference type="GO" id="GO:0016757">
    <property type="term" value="F:glycosyltransferase activity"/>
    <property type="evidence" value="ECO:0007669"/>
    <property type="project" value="UniProtKB-KW"/>
</dbReference>
<dbReference type="Gene3D" id="3.40.50.2020">
    <property type="match status" value="1"/>
</dbReference>
<dbReference type="PANTHER" id="PTHR43218:SF1">
    <property type="entry name" value="PHOSPHORIBOSYLTRANSFERASE"/>
    <property type="match status" value="1"/>
</dbReference>
<accession>A0ABV7GZ38</accession>
<dbReference type="SUPFAM" id="SSF53271">
    <property type="entry name" value="PRTase-like"/>
    <property type="match status" value="1"/>
</dbReference>
<evidence type="ECO:0000313" key="3">
    <source>
        <dbReference type="Proteomes" id="UP001595632"/>
    </source>
</evidence>
<dbReference type="PANTHER" id="PTHR43218">
    <property type="entry name" value="PHOSPHORIBOSYLTRANSFERASE-RELATED"/>
    <property type="match status" value="1"/>
</dbReference>
<gene>
    <name evidence="2" type="ORF">ACFOGP_22685</name>
</gene>
<protein>
    <submittedName>
        <fullName evidence="2">Phosphoribosyltransferase</fullName>
    </submittedName>
</protein>
<dbReference type="InterPro" id="IPR029057">
    <property type="entry name" value="PRTase-like"/>
</dbReference>
<dbReference type="NCBIfam" id="NF004689">
    <property type="entry name" value="PRK06031.1"/>
    <property type="match status" value="1"/>
</dbReference>
<organism evidence="2 3">
    <name type="scientific">Psychromarinibacter halotolerans</name>
    <dbReference type="NCBI Taxonomy" id="1775175"/>
    <lineage>
        <taxon>Bacteria</taxon>
        <taxon>Pseudomonadati</taxon>
        <taxon>Pseudomonadota</taxon>
        <taxon>Alphaproteobacteria</taxon>
        <taxon>Rhodobacterales</taxon>
        <taxon>Paracoccaceae</taxon>
        <taxon>Psychromarinibacter</taxon>
    </lineage>
</organism>